<dbReference type="EMBL" id="BBML01000008">
    <property type="protein sequence ID" value="GAK97897.1"/>
    <property type="molecule type" value="Genomic_DNA"/>
</dbReference>
<dbReference type="SUPFAM" id="SSF49464">
    <property type="entry name" value="Carboxypeptidase regulatory domain-like"/>
    <property type="match status" value="1"/>
</dbReference>
<proteinExistence type="predicted"/>
<accession>A0A090Q6T1</accession>
<gene>
    <name evidence="1" type="ORF">JCM19294_1519</name>
</gene>
<organism evidence="1 2">
    <name type="scientific">Nonlabens tegetincola</name>
    <dbReference type="NCBI Taxonomy" id="323273"/>
    <lineage>
        <taxon>Bacteria</taxon>
        <taxon>Pseudomonadati</taxon>
        <taxon>Bacteroidota</taxon>
        <taxon>Flavobacteriia</taxon>
        <taxon>Flavobacteriales</taxon>
        <taxon>Flavobacteriaceae</taxon>
        <taxon>Nonlabens</taxon>
    </lineage>
</organism>
<dbReference type="Proteomes" id="UP000029221">
    <property type="component" value="Unassembled WGS sequence"/>
</dbReference>
<comment type="caution">
    <text evidence="1">The sequence shown here is derived from an EMBL/GenBank/DDBJ whole genome shotgun (WGS) entry which is preliminary data.</text>
</comment>
<dbReference type="AlphaFoldDB" id="A0A090Q6T1"/>
<name>A0A090Q6T1_9FLAO</name>
<dbReference type="Gene3D" id="2.60.40.1120">
    <property type="entry name" value="Carboxypeptidase-like, regulatory domain"/>
    <property type="match status" value="1"/>
</dbReference>
<dbReference type="PROSITE" id="PS51257">
    <property type="entry name" value="PROKAR_LIPOPROTEIN"/>
    <property type="match status" value="1"/>
</dbReference>
<evidence type="ECO:0000313" key="2">
    <source>
        <dbReference type="Proteomes" id="UP000029221"/>
    </source>
</evidence>
<keyword evidence="2" id="KW-1185">Reference proteome</keyword>
<evidence type="ECO:0008006" key="3">
    <source>
        <dbReference type="Google" id="ProtNLM"/>
    </source>
</evidence>
<dbReference type="InterPro" id="IPR008969">
    <property type="entry name" value="CarboxyPept-like_regulatory"/>
</dbReference>
<reference evidence="1" key="1">
    <citation type="journal article" date="2014" name="Genome Announc.">
        <title>Draft Genome Sequences of Marine Flavobacterium Nonlabens Strains NR17, NR24, NR27, NR32, NR33, and Ara13.</title>
        <authorList>
            <person name="Nakanishi M."/>
            <person name="Meirelles P."/>
            <person name="Suzuki R."/>
            <person name="Takatani N."/>
            <person name="Mino S."/>
            <person name="Suda W."/>
            <person name="Oshima K."/>
            <person name="Hattori M."/>
            <person name="Ohkuma M."/>
            <person name="Hosokawa M."/>
            <person name="Miyashita K."/>
            <person name="Thompson F.L."/>
            <person name="Niwa A."/>
            <person name="Sawabe T."/>
            <person name="Sawabe T."/>
        </authorList>
    </citation>
    <scope>NUCLEOTIDE SEQUENCE [LARGE SCALE GENOMIC DNA]</scope>
    <source>
        <strain evidence="1">JCM 19294</strain>
    </source>
</reference>
<protein>
    <recommendedName>
        <fullName evidence="3">Carboxypeptidase regulatory-like domain-containing protein</fullName>
    </recommendedName>
</protein>
<evidence type="ECO:0000313" key="1">
    <source>
        <dbReference type="EMBL" id="GAK97897.1"/>
    </source>
</evidence>
<sequence>MRQKFLIIFILFLTLGSCDCQYHLSGVVLDKLTKKPIKNVAIGKMDTSDLNNSFNRKTMTGENGDYEIYGFAGRCNEITMFFSKDGYETQKIIFPNNSTDTILLQPTNKLQAALFDYKKGLEILELEKSNDYPSSDKDTTACINWALDKFEIENIIQQSKPISGPEWLHLFGHYPCRIHGKLLQCSTKFEYSINSGAWFTVSSPDTTLMFGSFKEENNKYFLDSAWTEDEMENKKPMLQQ</sequence>